<reference evidence="3" key="1">
    <citation type="journal article" date="2023" name="Insect Mol. Biol.">
        <title>Genome sequencing provides insights into the evolution of gene families encoding plant cell wall-degrading enzymes in longhorned beetles.</title>
        <authorList>
            <person name="Shin N.R."/>
            <person name="Okamura Y."/>
            <person name="Kirsch R."/>
            <person name="Pauchet Y."/>
        </authorList>
    </citation>
    <scope>NUCLEOTIDE SEQUENCE</scope>
    <source>
        <strain evidence="3">MMC_N1</strain>
    </source>
</reference>
<feature type="compositionally biased region" description="Basic and acidic residues" evidence="2">
    <location>
        <begin position="125"/>
        <end position="212"/>
    </location>
</feature>
<comment type="caution">
    <text evidence="3">The sequence shown here is derived from an EMBL/GenBank/DDBJ whole genome shotgun (WGS) entry which is preliminary data.</text>
</comment>
<feature type="compositionally biased region" description="Basic residues" evidence="2">
    <location>
        <begin position="1"/>
        <end position="11"/>
    </location>
</feature>
<feature type="compositionally biased region" description="Basic and acidic residues" evidence="2">
    <location>
        <begin position="28"/>
        <end position="39"/>
    </location>
</feature>
<protein>
    <submittedName>
        <fullName evidence="3">Uncharacterized protein</fullName>
    </submittedName>
</protein>
<feature type="region of interest" description="Disordered" evidence="2">
    <location>
        <begin position="409"/>
        <end position="486"/>
    </location>
</feature>
<dbReference type="Proteomes" id="UP001162164">
    <property type="component" value="Unassembled WGS sequence"/>
</dbReference>
<feature type="compositionally biased region" description="Basic residues" evidence="2">
    <location>
        <begin position="475"/>
        <end position="486"/>
    </location>
</feature>
<feature type="compositionally biased region" description="Basic and acidic residues" evidence="2">
    <location>
        <begin position="425"/>
        <end position="439"/>
    </location>
</feature>
<evidence type="ECO:0000313" key="4">
    <source>
        <dbReference type="Proteomes" id="UP001162164"/>
    </source>
</evidence>
<evidence type="ECO:0000256" key="2">
    <source>
        <dbReference type="SAM" id="MobiDB-lite"/>
    </source>
</evidence>
<evidence type="ECO:0000256" key="1">
    <source>
        <dbReference type="SAM" id="Coils"/>
    </source>
</evidence>
<name>A0ABQ9IVW0_9CUCU</name>
<accession>A0ABQ9IVW0</accession>
<keyword evidence="1" id="KW-0175">Coiled coil</keyword>
<keyword evidence="4" id="KW-1185">Reference proteome</keyword>
<organism evidence="3 4">
    <name type="scientific">Molorchus minor</name>
    <dbReference type="NCBI Taxonomy" id="1323400"/>
    <lineage>
        <taxon>Eukaryota</taxon>
        <taxon>Metazoa</taxon>
        <taxon>Ecdysozoa</taxon>
        <taxon>Arthropoda</taxon>
        <taxon>Hexapoda</taxon>
        <taxon>Insecta</taxon>
        <taxon>Pterygota</taxon>
        <taxon>Neoptera</taxon>
        <taxon>Endopterygota</taxon>
        <taxon>Coleoptera</taxon>
        <taxon>Polyphaga</taxon>
        <taxon>Cucujiformia</taxon>
        <taxon>Chrysomeloidea</taxon>
        <taxon>Cerambycidae</taxon>
        <taxon>Lamiinae</taxon>
        <taxon>Monochamini</taxon>
        <taxon>Molorchus</taxon>
    </lineage>
</organism>
<sequence length="486" mass="55519">MIKTVRIKKLKKNDDRKSRSSGKHSSKDRKDEKKDDKQRKSSSSSNSRKDRDKSSSKYNSSLSSSKDKDKSKDKKDIKSNSSSNKEKEKSEKEKHVKGDRDKEKGDKDKNKSSSSSRQRQRKRKESSNKDKDKEKDKVKDIDKDLTRDKDKDKDSSRDKDKDSSGDKVKDKDSRRDKDKEKDSSKTKDREKGYDREKECFTDKETSIKEKSRSSSSNTSKDNPPVAHLVTKKDKDKKRESKKESKDDHYNAKIRKIIVVLLIAIQMMDRQLSLAQIEISVECPTINGISRGQPDKNDHNKVQGIGEVQKNTINELHNENKVKKQGDIGVADKIDKDHDKMVKAHKSVEVEKNVTTDKANNEVDKALETIKEIKNNINKRKKETMVLELDKIDGLTNLGKLDGTTLIQESNISPNGSFLLPLSPAESEKSNDKKEEELPKPAKQKRTVVTKGFSTRCQRYSSDDLYKPRPTIATSRRSRASAKHPES</sequence>
<gene>
    <name evidence="3" type="ORF">NQ317_007598</name>
</gene>
<feature type="compositionally biased region" description="Basic and acidic residues" evidence="2">
    <location>
        <begin position="65"/>
        <end position="111"/>
    </location>
</feature>
<dbReference type="EMBL" id="JAPWTJ010002223">
    <property type="protein sequence ID" value="KAJ8967236.1"/>
    <property type="molecule type" value="Genomic_DNA"/>
</dbReference>
<proteinExistence type="predicted"/>
<evidence type="ECO:0000313" key="3">
    <source>
        <dbReference type="EMBL" id="KAJ8967236.1"/>
    </source>
</evidence>
<feature type="compositionally biased region" description="Basic and acidic residues" evidence="2">
    <location>
        <begin position="230"/>
        <end position="247"/>
    </location>
</feature>
<feature type="region of interest" description="Disordered" evidence="2">
    <location>
        <begin position="1"/>
        <end position="247"/>
    </location>
</feature>
<feature type="coiled-coil region" evidence="1">
    <location>
        <begin position="355"/>
        <end position="382"/>
    </location>
</feature>